<dbReference type="SUPFAM" id="SSF102114">
    <property type="entry name" value="Radical SAM enzymes"/>
    <property type="match status" value="1"/>
</dbReference>
<keyword evidence="2" id="KW-0949">S-adenosyl-L-methionine</keyword>
<feature type="domain" description="Radical SAM core" evidence="6">
    <location>
        <begin position="20"/>
        <end position="254"/>
    </location>
</feature>
<proteinExistence type="predicted"/>
<dbReference type="SFLD" id="SFLDG01095">
    <property type="entry name" value="Uncharacterised_Radical_SAM_Su"/>
    <property type="match status" value="1"/>
</dbReference>
<dbReference type="EMBL" id="WUQX01000001">
    <property type="protein sequence ID" value="MXP77803.1"/>
    <property type="molecule type" value="Genomic_DNA"/>
</dbReference>
<dbReference type="InterPro" id="IPR023404">
    <property type="entry name" value="rSAM_horseshoe"/>
</dbReference>
<dbReference type="SFLD" id="SFLDS00029">
    <property type="entry name" value="Radical_SAM"/>
    <property type="match status" value="1"/>
</dbReference>
<evidence type="ECO:0000256" key="3">
    <source>
        <dbReference type="ARBA" id="ARBA00022723"/>
    </source>
</evidence>
<dbReference type="Proteomes" id="UP000460412">
    <property type="component" value="Unassembled WGS sequence"/>
</dbReference>
<keyword evidence="5" id="KW-0411">Iron-sulfur</keyword>
<dbReference type="SFLD" id="SFLDG01082">
    <property type="entry name" value="B12-binding_domain_containing"/>
    <property type="match status" value="1"/>
</dbReference>
<comment type="caution">
    <text evidence="7">The sequence shown here is derived from an EMBL/GenBank/DDBJ whole genome shotgun (WGS) entry which is preliminary data.</text>
</comment>
<dbReference type="RefSeq" id="WP_159753431.1">
    <property type="nucleotide sequence ID" value="NZ_WUQX01000001.1"/>
</dbReference>
<keyword evidence="3" id="KW-0479">Metal-binding</keyword>
<sequence length="288" mass="33199">MTREELYQSLYSHDTIYLPPHEQRTAALEVALGCSWHKCTFCDFAKDTFRIHPLKKIEHDLEILGKLRPEDTRLFFLGENGFFMSADQLFQIIELSRKYMPKVREYAMYSRIDDILRKTPDELTKLAKEGVQALHIGVESGSDSILEARNKGVTSEQIAKALLRLDKVGIDYYLTVIPGLGGRSFSRLHAIETARLLNRVHPRNIWCLKLKLWEDTPLYKEAKAGTFDEMTPIEILREEYLLLENLTVENCLFEDTTVLDEFTVQGILPNQKGELLRAMKYLLSLAEG</sequence>
<dbReference type="Gene3D" id="3.80.30.20">
    <property type="entry name" value="tm_1862 like domain"/>
    <property type="match status" value="1"/>
</dbReference>
<dbReference type="Pfam" id="PF04055">
    <property type="entry name" value="Radical_SAM"/>
    <property type="match status" value="1"/>
</dbReference>
<reference evidence="7 8" key="1">
    <citation type="submission" date="2019-12" db="EMBL/GenBank/DDBJ databases">
        <title>Sporaefaciens musculi gen. nov., sp. nov., a novel bacterium isolated from the caecum of an obese mouse.</title>
        <authorList>
            <person name="Rasmussen T.S."/>
            <person name="Streidl T."/>
            <person name="Hitch T.C.A."/>
            <person name="Wortmann E."/>
            <person name="Deptula P."/>
            <person name="Hansen M."/>
            <person name="Nielsen D.S."/>
            <person name="Clavel T."/>
            <person name="Vogensen F.K."/>
        </authorList>
    </citation>
    <scope>NUCLEOTIDE SEQUENCE [LARGE SCALE GENOMIC DNA]</scope>
    <source>
        <strain evidence="7 8">WCA-9-b2</strain>
    </source>
</reference>
<keyword evidence="8" id="KW-1185">Reference proteome</keyword>
<evidence type="ECO:0000313" key="7">
    <source>
        <dbReference type="EMBL" id="MXP77803.1"/>
    </source>
</evidence>
<evidence type="ECO:0000313" key="8">
    <source>
        <dbReference type="Proteomes" id="UP000460412"/>
    </source>
</evidence>
<comment type="cofactor">
    <cofactor evidence="1">
        <name>[4Fe-4S] cluster</name>
        <dbReference type="ChEBI" id="CHEBI:49883"/>
    </cofactor>
</comment>
<dbReference type="InterPro" id="IPR058240">
    <property type="entry name" value="rSAM_sf"/>
</dbReference>
<dbReference type="PANTHER" id="PTHR43409:SF4">
    <property type="entry name" value="RADICAL SAM SUPERFAMILY PROTEIN"/>
    <property type="match status" value="1"/>
</dbReference>
<gene>
    <name evidence="7" type="ORF">GN277_21345</name>
</gene>
<dbReference type="GO" id="GO:0003824">
    <property type="term" value="F:catalytic activity"/>
    <property type="evidence" value="ECO:0007669"/>
    <property type="project" value="InterPro"/>
</dbReference>
<dbReference type="AlphaFoldDB" id="A0A7X3SKN3"/>
<evidence type="ECO:0000256" key="1">
    <source>
        <dbReference type="ARBA" id="ARBA00001966"/>
    </source>
</evidence>
<accession>A0A7X3SKN3</accession>
<evidence type="ECO:0000256" key="2">
    <source>
        <dbReference type="ARBA" id="ARBA00022691"/>
    </source>
</evidence>
<dbReference type="CDD" id="cd01335">
    <property type="entry name" value="Radical_SAM"/>
    <property type="match status" value="1"/>
</dbReference>
<keyword evidence="4" id="KW-0408">Iron</keyword>
<dbReference type="InterPro" id="IPR007197">
    <property type="entry name" value="rSAM"/>
</dbReference>
<dbReference type="PANTHER" id="PTHR43409">
    <property type="entry name" value="ANAEROBIC MAGNESIUM-PROTOPORPHYRIN IX MONOMETHYL ESTER CYCLASE-RELATED"/>
    <property type="match status" value="1"/>
</dbReference>
<dbReference type="SMART" id="SM00729">
    <property type="entry name" value="Elp3"/>
    <property type="match status" value="1"/>
</dbReference>
<protein>
    <submittedName>
        <fullName evidence="7">Radical SAM protein</fullName>
    </submittedName>
</protein>
<evidence type="ECO:0000256" key="5">
    <source>
        <dbReference type="ARBA" id="ARBA00023014"/>
    </source>
</evidence>
<dbReference type="GO" id="GO:0051536">
    <property type="term" value="F:iron-sulfur cluster binding"/>
    <property type="evidence" value="ECO:0007669"/>
    <property type="project" value="UniProtKB-KW"/>
</dbReference>
<organism evidence="7 8">
    <name type="scientific">Sporofaciens musculi</name>
    <dbReference type="NCBI Taxonomy" id="2681861"/>
    <lineage>
        <taxon>Bacteria</taxon>
        <taxon>Bacillati</taxon>
        <taxon>Bacillota</taxon>
        <taxon>Clostridia</taxon>
        <taxon>Lachnospirales</taxon>
        <taxon>Lachnospiraceae</taxon>
        <taxon>Sporofaciens</taxon>
    </lineage>
</organism>
<dbReference type="InterPro" id="IPR051198">
    <property type="entry name" value="BchE-like"/>
</dbReference>
<dbReference type="PROSITE" id="PS51918">
    <property type="entry name" value="RADICAL_SAM"/>
    <property type="match status" value="1"/>
</dbReference>
<evidence type="ECO:0000256" key="4">
    <source>
        <dbReference type="ARBA" id="ARBA00023004"/>
    </source>
</evidence>
<dbReference type="GO" id="GO:0046872">
    <property type="term" value="F:metal ion binding"/>
    <property type="evidence" value="ECO:0007669"/>
    <property type="project" value="UniProtKB-KW"/>
</dbReference>
<evidence type="ECO:0000259" key="6">
    <source>
        <dbReference type="PROSITE" id="PS51918"/>
    </source>
</evidence>
<name>A0A7X3SKN3_9FIRM</name>
<dbReference type="InterPro" id="IPR006638">
    <property type="entry name" value="Elp3/MiaA/NifB-like_rSAM"/>
</dbReference>